<accession>A0A8I6SJC0</accession>
<feature type="repeat" description="RCC1" evidence="3">
    <location>
        <begin position="97"/>
        <end position="148"/>
    </location>
</feature>
<evidence type="ECO:0000256" key="4">
    <source>
        <dbReference type="SAM" id="MobiDB-lite"/>
    </source>
</evidence>
<feature type="repeat" description="RCC1" evidence="3">
    <location>
        <begin position="46"/>
        <end position="96"/>
    </location>
</feature>
<dbReference type="InterPro" id="IPR000408">
    <property type="entry name" value="Reg_chr_condens"/>
</dbReference>
<dbReference type="InterPro" id="IPR051553">
    <property type="entry name" value="Ran_GTPase-activating"/>
</dbReference>
<feature type="repeat" description="RCC1" evidence="3">
    <location>
        <begin position="149"/>
        <end position="200"/>
    </location>
</feature>
<dbReference type="PRINTS" id="PR00633">
    <property type="entry name" value="RCCNDNSATION"/>
</dbReference>
<dbReference type="PROSITE" id="PS00626">
    <property type="entry name" value="RCC1_2"/>
    <property type="match status" value="4"/>
</dbReference>
<name>A0A8I6SJC0_CIMLE</name>
<dbReference type="Pfam" id="PF25390">
    <property type="entry name" value="WD40_RLD"/>
    <property type="match status" value="1"/>
</dbReference>
<evidence type="ECO:0000256" key="1">
    <source>
        <dbReference type="ARBA" id="ARBA00022658"/>
    </source>
</evidence>
<feature type="repeat" description="RCC1" evidence="3">
    <location>
        <begin position="268"/>
        <end position="323"/>
    </location>
</feature>
<keyword evidence="7" id="KW-1185">Reference proteome</keyword>
<dbReference type="Proteomes" id="UP000494040">
    <property type="component" value="Unassembled WGS sequence"/>
</dbReference>
<feature type="domain" description="RCC1-like" evidence="5">
    <location>
        <begin position="48"/>
        <end position="426"/>
    </location>
</feature>
<dbReference type="PANTHER" id="PTHR45982:SF1">
    <property type="entry name" value="REGULATOR OF CHROMOSOME CONDENSATION"/>
    <property type="match status" value="1"/>
</dbReference>
<organism evidence="6 7">
    <name type="scientific">Cimex lectularius</name>
    <name type="common">Bed bug</name>
    <name type="synonym">Acanthia lectularia</name>
    <dbReference type="NCBI Taxonomy" id="79782"/>
    <lineage>
        <taxon>Eukaryota</taxon>
        <taxon>Metazoa</taxon>
        <taxon>Ecdysozoa</taxon>
        <taxon>Arthropoda</taxon>
        <taxon>Hexapoda</taxon>
        <taxon>Insecta</taxon>
        <taxon>Pterygota</taxon>
        <taxon>Neoptera</taxon>
        <taxon>Paraneoptera</taxon>
        <taxon>Hemiptera</taxon>
        <taxon>Heteroptera</taxon>
        <taxon>Panheteroptera</taxon>
        <taxon>Cimicomorpha</taxon>
        <taxon>Cimicidae</taxon>
        <taxon>Cimex</taxon>
    </lineage>
</organism>
<proteinExistence type="predicted"/>
<evidence type="ECO:0000256" key="3">
    <source>
        <dbReference type="PROSITE-ProRule" id="PRU00235"/>
    </source>
</evidence>
<dbReference type="InterPro" id="IPR058923">
    <property type="entry name" value="RCC1-like_dom"/>
</dbReference>
<dbReference type="KEGG" id="clec:106672562"/>
<dbReference type="GeneID" id="106672562"/>
<dbReference type="InterPro" id="IPR009091">
    <property type="entry name" value="RCC1/BLIP-II"/>
</dbReference>
<feature type="region of interest" description="Disordered" evidence="4">
    <location>
        <begin position="1"/>
        <end position="20"/>
    </location>
</feature>
<dbReference type="RefSeq" id="XP_024084317.1">
    <property type="nucleotide sequence ID" value="XM_024228549.1"/>
</dbReference>
<feature type="repeat" description="RCC1" evidence="3">
    <location>
        <begin position="377"/>
        <end position="430"/>
    </location>
</feature>
<evidence type="ECO:0000256" key="2">
    <source>
        <dbReference type="ARBA" id="ARBA00022737"/>
    </source>
</evidence>
<dbReference type="SUPFAM" id="SSF50985">
    <property type="entry name" value="RCC1/BLIP-II"/>
    <property type="match status" value="1"/>
</dbReference>
<reference evidence="6" key="1">
    <citation type="submission" date="2022-01" db="UniProtKB">
        <authorList>
            <consortium name="EnsemblMetazoa"/>
        </authorList>
    </citation>
    <scope>IDENTIFICATION</scope>
</reference>
<dbReference type="GO" id="GO:0005737">
    <property type="term" value="C:cytoplasm"/>
    <property type="evidence" value="ECO:0007669"/>
    <property type="project" value="TreeGrafter"/>
</dbReference>
<evidence type="ECO:0000259" key="5">
    <source>
        <dbReference type="Pfam" id="PF25390"/>
    </source>
</evidence>
<dbReference type="PANTHER" id="PTHR45982">
    <property type="entry name" value="REGULATOR OF CHROMOSOME CONDENSATION"/>
    <property type="match status" value="1"/>
</dbReference>
<keyword evidence="1" id="KW-0344">Guanine-nucleotide releasing factor</keyword>
<dbReference type="EnsemblMetazoa" id="XM_024228549.1">
    <property type="protein sequence ID" value="XP_024084317.1"/>
    <property type="gene ID" value="LOC106672562"/>
</dbReference>
<dbReference type="OrthoDB" id="61110at2759"/>
<dbReference type="Gene3D" id="2.130.10.30">
    <property type="entry name" value="Regulator of chromosome condensation 1/beta-lactamase-inhibitor protein II"/>
    <property type="match status" value="1"/>
</dbReference>
<protein>
    <recommendedName>
        <fullName evidence="5">RCC1-like domain-containing protein</fullName>
    </recommendedName>
</protein>
<dbReference type="OMA" id="IFVWGTG"/>
<evidence type="ECO:0000313" key="6">
    <source>
        <dbReference type="EnsemblMetazoa" id="XP_024084317.1"/>
    </source>
</evidence>
<keyword evidence="2" id="KW-0677">Repeat</keyword>
<sequence>MAPSKTNLKRKTSITPSKTPTKKVRKLILSEITETTTFETENKEPCNVIVIGDGDTGQLGLGPDVTEKARPAVVANLKDVVEVAVGGMHTVVLTKDNKVLTFGCNDEGALGRDTSVEGSETSPAPVDIPAKVVQISAGDSHTAAITDEGLLYVWGTFRDTHGSMGLYQKEIEKFPILIKSSVKFSKVASGAHHLVLLGVNGNVYTSGCGEQGQLGRLSERAAHRYSRHGLGRLLTPTLVNMPFSVRNKINIVNIWTGSYNTFVQNTNGDVYVFGLNNHNQLGIDNSSEDNNVYFHPTLSKTLSGKNWVKISGGEHHTLALDDTGTVYALGRKEYGRLGLGENCSDAVKPTEVKIGENEKCSDISCGSFTSFAITKDGKLHSWGMSSNMLGHGDSGDDVFVPTLVKGKQLEDKTVLKVAGGGQHTVALIKA</sequence>
<evidence type="ECO:0000313" key="7">
    <source>
        <dbReference type="Proteomes" id="UP000494040"/>
    </source>
</evidence>
<dbReference type="PROSITE" id="PS50012">
    <property type="entry name" value="RCC1_3"/>
    <property type="match status" value="7"/>
</dbReference>
<dbReference type="GO" id="GO:0005085">
    <property type="term" value="F:guanyl-nucleotide exchange factor activity"/>
    <property type="evidence" value="ECO:0007669"/>
    <property type="project" value="TreeGrafter"/>
</dbReference>
<dbReference type="AlphaFoldDB" id="A0A8I6SJC0"/>
<feature type="repeat" description="RCC1" evidence="3">
    <location>
        <begin position="324"/>
        <end position="376"/>
    </location>
</feature>
<dbReference type="PROSITE" id="PS00625">
    <property type="entry name" value="RCC1_1"/>
    <property type="match status" value="1"/>
</dbReference>
<feature type="repeat" description="RCC1" evidence="3">
    <location>
        <begin position="201"/>
        <end position="267"/>
    </location>
</feature>